<dbReference type="GO" id="GO:0003700">
    <property type="term" value="F:DNA-binding transcription factor activity"/>
    <property type="evidence" value="ECO:0007669"/>
    <property type="project" value="TreeGrafter"/>
</dbReference>
<dbReference type="RefSeq" id="WP_233157887.1">
    <property type="nucleotide sequence ID" value="NZ_MKQR01000005.1"/>
</dbReference>
<gene>
    <name evidence="6" type="ORF">BJP25_08655</name>
</gene>
<dbReference type="InterPro" id="IPR050109">
    <property type="entry name" value="HTH-type_TetR-like_transc_reg"/>
</dbReference>
<dbReference type="PANTHER" id="PTHR30055">
    <property type="entry name" value="HTH-TYPE TRANSCRIPTIONAL REGULATOR RUTR"/>
    <property type="match status" value="1"/>
</dbReference>
<dbReference type="PROSITE" id="PS50977">
    <property type="entry name" value="HTH_TETR_2"/>
    <property type="match status" value="2"/>
</dbReference>
<keyword evidence="3" id="KW-0804">Transcription</keyword>
<dbReference type="Pfam" id="PF00440">
    <property type="entry name" value="TetR_N"/>
    <property type="match status" value="2"/>
</dbReference>
<dbReference type="STRING" id="1193682.BJP25_08655"/>
<reference evidence="6 7" key="1">
    <citation type="submission" date="2016-10" db="EMBL/GenBank/DDBJ databases">
        <title>The Draft Genome Sequence of Actinokineospora bangkokensis 44EHWT reveals the biosynthetic pathway of antifungal compounds Thailandins with unusual extender unit butylmalonyl-CoA.</title>
        <authorList>
            <person name="Greule A."/>
            <person name="Intra B."/>
            <person name="Flemming S."/>
            <person name="Rommel M.G."/>
            <person name="Panbangred W."/>
            <person name="Bechthold A."/>
        </authorList>
    </citation>
    <scope>NUCLEOTIDE SEQUENCE [LARGE SCALE GENOMIC DNA]</scope>
    <source>
        <strain evidence="6 7">44EHW</strain>
    </source>
</reference>
<dbReference type="PRINTS" id="PR00455">
    <property type="entry name" value="HTHTETR"/>
</dbReference>
<dbReference type="InterPro" id="IPR023772">
    <property type="entry name" value="DNA-bd_HTH_TetR-type_CS"/>
</dbReference>
<dbReference type="Gene3D" id="1.10.10.60">
    <property type="entry name" value="Homeodomain-like"/>
    <property type="match status" value="2"/>
</dbReference>
<dbReference type="Proteomes" id="UP000186040">
    <property type="component" value="Unassembled WGS sequence"/>
</dbReference>
<dbReference type="Pfam" id="PF17932">
    <property type="entry name" value="TetR_C_24"/>
    <property type="match status" value="1"/>
</dbReference>
<comment type="caution">
    <text evidence="6">The sequence shown here is derived from an EMBL/GenBank/DDBJ whole genome shotgun (WGS) entry which is preliminary data.</text>
</comment>
<evidence type="ECO:0000313" key="7">
    <source>
        <dbReference type="Proteomes" id="UP000186040"/>
    </source>
</evidence>
<sequence length="406" mass="43156">MTAGARPRNRKALLARAAADLFAQRGYHAVAVGDIAAAAGITAPALYRHFPSKQDLLGHVLLTGVDELAGRVSDAVAGLADDPASRLRPVLDAAAGVSIDQRQLTALWRWQGRHLGAADQKELRGRVGALLGHWLSGLHALRPDLDRGQAQLLCFAALSVFGSVGDHRACPRTGFAELLADLGEAVVRAELPEVTPRDDDWRTRVAPPPSRREELLTAATRLFREHGFHAVSVEDIGAATGIAGPSVYRHFAGKSDLLLAASRRMADRLTLGLEDSLAAAADPADALRRLARSYVDTVLRSDDLIAVYTTELANLPERDGRELRAMQRGYVAEWVRLLRAVAPDLDEPRARVTVHAALTIVNDIPRTPRFSARPGLADELAALASVVLAAGVGSAGAGPAGVGPAR</sequence>
<feature type="domain" description="HTH tetR-type" evidence="5">
    <location>
        <begin position="8"/>
        <end position="68"/>
    </location>
</feature>
<dbReference type="Gene3D" id="1.10.357.10">
    <property type="entry name" value="Tetracycline Repressor, domain 2"/>
    <property type="match status" value="2"/>
</dbReference>
<dbReference type="SUPFAM" id="SSF48498">
    <property type="entry name" value="Tetracyclin repressor-like, C-terminal domain"/>
    <property type="match status" value="1"/>
</dbReference>
<keyword evidence="2 4" id="KW-0238">DNA-binding</keyword>
<dbReference type="AlphaFoldDB" id="A0A1Q9LSM3"/>
<protein>
    <recommendedName>
        <fullName evidence="5">HTH tetR-type domain-containing protein</fullName>
    </recommendedName>
</protein>
<evidence type="ECO:0000313" key="6">
    <source>
        <dbReference type="EMBL" id="OLR95018.1"/>
    </source>
</evidence>
<evidence type="ECO:0000256" key="4">
    <source>
        <dbReference type="PROSITE-ProRule" id="PRU00335"/>
    </source>
</evidence>
<proteinExistence type="predicted"/>
<evidence type="ECO:0000259" key="5">
    <source>
        <dbReference type="PROSITE" id="PS50977"/>
    </source>
</evidence>
<dbReference type="SUPFAM" id="SSF46689">
    <property type="entry name" value="Homeodomain-like"/>
    <property type="match status" value="2"/>
</dbReference>
<dbReference type="InterPro" id="IPR036271">
    <property type="entry name" value="Tet_transcr_reg_TetR-rel_C_sf"/>
</dbReference>
<keyword evidence="7" id="KW-1185">Reference proteome</keyword>
<accession>A0A1Q9LSM3</accession>
<feature type="DNA-binding region" description="H-T-H motif" evidence="4">
    <location>
        <begin position="31"/>
        <end position="50"/>
    </location>
</feature>
<dbReference type="PANTHER" id="PTHR30055:SF234">
    <property type="entry name" value="HTH-TYPE TRANSCRIPTIONAL REGULATOR BETI"/>
    <property type="match status" value="1"/>
</dbReference>
<dbReference type="InterPro" id="IPR041490">
    <property type="entry name" value="KstR2_TetR_C"/>
</dbReference>
<dbReference type="InterPro" id="IPR009057">
    <property type="entry name" value="Homeodomain-like_sf"/>
</dbReference>
<keyword evidence="1" id="KW-0805">Transcription regulation</keyword>
<evidence type="ECO:0000256" key="3">
    <source>
        <dbReference type="ARBA" id="ARBA00023163"/>
    </source>
</evidence>
<evidence type="ECO:0000256" key="1">
    <source>
        <dbReference type="ARBA" id="ARBA00023015"/>
    </source>
</evidence>
<feature type="domain" description="HTH tetR-type" evidence="5">
    <location>
        <begin position="209"/>
        <end position="269"/>
    </location>
</feature>
<dbReference type="GO" id="GO:0000976">
    <property type="term" value="F:transcription cis-regulatory region binding"/>
    <property type="evidence" value="ECO:0007669"/>
    <property type="project" value="TreeGrafter"/>
</dbReference>
<name>A0A1Q9LSM3_9PSEU</name>
<organism evidence="6 7">
    <name type="scientific">Actinokineospora bangkokensis</name>
    <dbReference type="NCBI Taxonomy" id="1193682"/>
    <lineage>
        <taxon>Bacteria</taxon>
        <taxon>Bacillati</taxon>
        <taxon>Actinomycetota</taxon>
        <taxon>Actinomycetes</taxon>
        <taxon>Pseudonocardiales</taxon>
        <taxon>Pseudonocardiaceae</taxon>
        <taxon>Actinokineospora</taxon>
    </lineage>
</organism>
<dbReference type="InterPro" id="IPR001647">
    <property type="entry name" value="HTH_TetR"/>
</dbReference>
<evidence type="ECO:0000256" key="2">
    <source>
        <dbReference type="ARBA" id="ARBA00023125"/>
    </source>
</evidence>
<feature type="DNA-binding region" description="H-T-H motif" evidence="4">
    <location>
        <begin position="232"/>
        <end position="251"/>
    </location>
</feature>
<dbReference type="PROSITE" id="PS01081">
    <property type="entry name" value="HTH_TETR_1"/>
    <property type="match status" value="1"/>
</dbReference>
<dbReference type="EMBL" id="MKQR01000005">
    <property type="protein sequence ID" value="OLR95018.1"/>
    <property type="molecule type" value="Genomic_DNA"/>
</dbReference>